<comment type="caution">
    <text evidence="1">The sequence shown here is derived from an EMBL/GenBank/DDBJ whole genome shotgun (WGS) entry which is preliminary data.</text>
</comment>
<reference evidence="1 2" key="1">
    <citation type="submission" date="2019-05" db="EMBL/GenBank/DDBJ databases">
        <title>Draft genome sequence of Pelagicola sp. DSW4-44.</title>
        <authorList>
            <person name="Oh J."/>
        </authorList>
    </citation>
    <scope>NUCLEOTIDE SEQUENCE [LARGE SCALE GENOMIC DNA]</scope>
    <source>
        <strain evidence="1 2">DSW4-44</strain>
    </source>
</reference>
<protein>
    <submittedName>
        <fullName evidence="1">Uncharacterized protein</fullName>
    </submittedName>
</protein>
<dbReference type="EMBL" id="VAUA01000008">
    <property type="protein sequence ID" value="TLP60455.1"/>
    <property type="molecule type" value="Genomic_DNA"/>
</dbReference>
<sequence>MTFVIQHRLQLEGGVFCCASGCGRYGPLDCIGKKIIKYTLVAALLAASATSAASEITKYECTFAEGRLSLPTPTKIVFSVDAFSSYAKLEVVEIPGVVSSRGSAKVVRNNIKVLSIEWLGKGYEFSTAAKEKGAQGASGNYQGIEFSKHRFSIFLKKHNMKAMTRSDTIRHNHSMNGHSSGTCVQL</sequence>
<keyword evidence="2" id="KW-1185">Reference proteome</keyword>
<dbReference type="RefSeq" id="WP_138164215.1">
    <property type="nucleotide sequence ID" value="NZ_VAUA01000008.1"/>
</dbReference>
<gene>
    <name evidence="1" type="ORF">FEE96_16495</name>
</gene>
<dbReference type="Proteomes" id="UP000305041">
    <property type="component" value="Unassembled WGS sequence"/>
</dbReference>
<accession>A0ABY2UWF1</accession>
<evidence type="ECO:0000313" key="2">
    <source>
        <dbReference type="Proteomes" id="UP000305041"/>
    </source>
</evidence>
<proteinExistence type="predicted"/>
<organism evidence="1 2">
    <name type="scientific">Parasedimentitalea maritima</name>
    <dbReference type="NCBI Taxonomy" id="2578117"/>
    <lineage>
        <taxon>Bacteria</taxon>
        <taxon>Pseudomonadati</taxon>
        <taxon>Pseudomonadota</taxon>
        <taxon>Alphaproteobacteria</taxon>
        <taxon>Rhodobacterales</taxon>
        <taxon>Paracoccaceae</taxon>
        <taxon>Parasedimentitalea</taxon>
    </lineage>
</organism>
<evidence type="ECO:0000313" key="1">
    <source>
        <dbReference type="EMBL" id="TLP60455.1"/>
    </source>
</evidence>
<name>A0ABY2UWF1_9RHOB</name>